<organism evidence="8 9">
    <name type="scientific">Flavimaribacter sediminis</name>
    <dbReference type="NCBI Taxonomy" id="2865987"/>
    <lineage>
        <taxon>Bacteria</taxon>
        <taxon>Pseudomonadati</taxon>
        <taxon>Pseudomonadota</taxon>
        <taxon>Alphaproteobacteria</taxon>
        <taxon>Hyphomicrobiales</taxon>
        <taxon>Rhizobiaceae</taxon>
        <taxon>Flavimaribacter</taxon>
    </lineage>
</organism>
<feature type="binding site" evidence="5">
    <location>
        <position position="129"/>
    </location>
    <ligand>
        <name>substrate</name>
    </ligand>
</feature>
<dbReference type="InterPro" id="IPR005000">
    <property type="entry name" value="Aldolase/citrate-lyase_domain"/>
</dbReference>
<dbReference type="Gene3D" id="3.20.20.60">
    <property type="entry name" value="Phosphoenolpyruvate-binding domains"/>
    <property type="match status" value="1"/>
</dbReference>
<dbReference type="SUPFAM" id="SSF51621">
    <property type="entry name" value="Phosphoenolpyruvate/pyruvate domain"/>
    <property type="match status" value="1"/>
</dbReference>
<comment type="similarity">
    <text evidence="2">Belongs to the HpcH/HpaI aldolase family.</text>
</comment>
<reference evidence="8" key="1">
    <citation type="submission" date="2021-08" db="EMBL/GenBank/DDBJ databases">
        <title>Hoeflea bacterium WL0058 sp. nov., isolated from the sediment.</title>
        <authorList>
            <person name="Wang L."/>
            <person name="Zhang D."/>
        </authorList>
    </citation>
    <scope>NUCLEOTIDE SEQUENCE</scope>
    <source>
        <strain evidence="8">WL0058</strain>
    </source>
</reference>
<feature type="binding site" evidence="5">
    <location>
        <position position="71"/>
    </location>
    <ligand>
        <name>substrate</name>
    </ligand>
</feature>
<dbReference type="InterPro" id="IPR011206">
    <property type="entry name" value="Citrate_lyase_beta/mcl1/mcl2"/>
</dbReference>
<sequence>MPHRHARSRRSALYVPANNVRALAKIGDLAADGYIIDLEDSVSPDDKETARQTLTEYFSGGPEAHSERIIRVNALDTPWGEADLAAAVACRPDAVLMPKISSPEDIVDVEAKLASLDAPESLRIWAMIETPAGIARCRHISEAALERRTRLDCLVAGTNDLAKDTGTALTPDRAFLTPWLLEIVLCARFAGLDALDGVSNEFRDAERITAECRQGRQMGFDGKTLIHPNQIRPANSEFGVSEQDIATARRIVDAFSSPEHAGKGVISLDGKMVERLHLQQAEALLAKASMEET</sequence>
<keyword evidence="4 6" id="KW-0460">Magnesium</keyword>
<evidence type="ECO:0000313" key="8">
    <source>
        <dbReference type="EMBL" id="MBW8638363.1"/>
    </source>
</evidence>
<dbReference type="PANTHER" id="PTHR32308:SF10">
    <property type="entry name" value="CITRATE LYASE SUBUNIT BETA"/>
    <property type="match status" value="1"/>
</dbReference>
<dbReference type="EMBL" id="JAICBX010000002">
    <property type="protein sequence ID" value="MBW8638363.1"/>
    <property type="molecule type" value="Genomic_DNA"/>
</dbReference>
<protein>
    <submittedName>
        <fullName evidence="8">CoA ester lyase</fullName>
    </submittedName>
</protein>
<comment type="caution">
    <text evidence="8">The sequence shown here is derived from an EMBL/GenBank/DDBJ whole genome shotgun (WGS) entry which is preliminary data.</text>
</comment>
<gene>
    <name evidence="8" type="ORF">K1W69_14295</name>
</gene>
<dbReference type="PANTHER" id="PTHR32308">
    <property type="entry name" value="LYASE BETA SUBUNIT, PUTATIVE (AFU_ORTHOLOGUE AFUA_4G13030)-RELATED"/>
    <property type="match status" value="1"/>
</dbReference>
<evidence type="ECO:0000256" key="3">
    <source>
        <dbReference type="ARBA" id="ARBA00022723"/>
    </source>
</evidence>
<dbReference type="InterPro" id="IPR040442">
    <property type="entry name" value="Pyrv_kinase-like_dom_sf"/>
</dbReference>
<evidence type="ECO:0000259" key="7">
    <source>
        <dbReference type="Pfam" id="PF03328"/>
    </source>
</evidence>
<evidence type="ECO:0000256" key="4">
    <source>
        <dbReference type="ARBA" id="ARBA00022842"/>
    </source>
</evidence>
<accession>A0AAE3D2A2</accession>
<dbReference type="Proteomes" id="UP001196509">
    <property type="component" value="Unassembled WGS sequence"/>
</dbReference>
<dbReference type="Pfam" id="PF03328">
    <property type="entry name" value="HpcH_HpaI"/>
    <property type="match status" value="1"/>
</dbReference>
<dbReference type="GO" id="GO:0016829">
    <property type="term" value="F:lyase activity"/>
    <property type="evidence" value="ECO:0007669"/>
    <property type="project" value="UniProtKB-KW"/>
</dbReference>
<evidence type="ECO:0000313" key="9">
    <source>
        <dbReference type="Proteomes" id="UP001196509"/>
    </source>
</evidence>
<dbReference type="GO" id="GO:0006107">
    <property type="term" value="P:oxaloacetate metabolic process"/>
    <property type="evidence" value="ECO:0007669"/>
    <property type="project" value="TreeGrafter"/>
</dbReference>
<keyword evidence="3 6" id="KW-0479">Metal-binding</keyword>
<proteinExistence type="inferred from homology"/>
<dbReference type="AlphaFoldDB" id="A0AAE3D2A2"/>
<keyword evidence="9" id="KW-1185">Reference proteome</keyword>
<dbReference type="PIRSF" id="PIRSF015582">
    <property type="entry name" value="Cit_lyase_B"/>
    <property type="match status" value="1"/>
</dbReference>
<feature type="domain" description="HpcH/HpaI aldolase/citrate lyase" evidence="7">
    <location>
        <begin position="10"/>
        <end position="228"/>
    </location>
</feature>
<dbReference type="InterPro" id="IPR015813">
    <property type="entry name" value="Pyrv/PenolPyrv_kinase-like_dom"/>
</dbReference>
<evidence type="ECO:0000256" key="6">
    <source>
        <dbReference type="PIRSR" id="PIRSR015582-2"/>
    </source>
</evidence>
<feature type="binding site" evidence="6">
    <location>
        <position position="129"/>
    </location>
    <ligand>
        <name>Mg(2+)</name>
        <dbReference type="ChEBI" id="CHEBI:18420"/>
    </ligand>
</feature>
<keyword evidence="8" id="KW-0456">Lyase</keyword>
<comment type="cofactor">
    <cofactor evidence="1">
        <name>Mg(2+)</name>
        <dbReference type="ChEBI" id="CHEBI:18420"/>
    </cofactor>
</comment>
<evidence type="ECO:0000256" key="1">
    <source>
        <dbReference type="ARBA" id="ARBA00001946"/>
    </source>
</evidence>
<evidence type="ECO:0000256" key="2">
    <source>
        <dbReference type="ARBA" id="ARBA00005568"/>
    </source>
</evidence>
<name>A0AAE3D2A2_9HYPH</name>
<feature type="binding site" evidence="6">
    <location>
        <position position="160"/>
    </location>
    <ligand>
        <name>Mg(2+)</name>
        <dbReference type="ChEBI" id="CHEBI:18420"/>
    </ligand>
</feature>
<evidence type="ECO:0000256" key="5">
    <source>
        <dbReference type="PIRSR" id="PIRSR015582-1"/>
    </source>
</evidence>
<dbReference type="GO" id="GO:0000287">
    <property type="term" value="F:magnesium ion binding"/>
    <property type="evidence" value="ECO:0007669"/>
    <property type="project" value="TreeGrafter"/>
</dbReference>